<reference evidence="2 3" key="2">
    <citation type="submission" date="2019-09" db="EMBL/GenBank/DDBJ databases">
        <authorList>
            <person name="Jin C."/>
        </authorList>
    </citation>
    <scope>NUCLEOTIDE SEQUENCE [LARGE SCALE GENOMIC DNA]</scope>
    <source>
        <strain evidence="2 3">BN140041</strain>
    </source>
</reference>
<evidence type="ECO:0000313" key="3">
    <source>
        <dbReference type="Proteomes" id="UP000324351"/>
    </source>
</evidence>
<comment type="caution">
    <text evidence="2">The sequence shown here is derived from an EMBL/GenBank/DDBJ whole genome shotgun (WGS) entry which is preliminary data.</text>
</comment>
<organism evidence="2 3">
    <name type="scientific">Nocardioides antri</name>
    <dbReference type="NCBI Taxonomy" id="2607659"/>
    <lineage>
        <taxon>Bacteria</taxon>
        <taxon>Bacillati</taxon>
        <taxon>Actinomycetota</taxon>
        <taxon>Actinomycetes</taxon>
        <taxon>Propionibacteriales</taxon>
        <taxon>Nocardioidaceae</taxon>
        <taxon>Nocardioides</taxon>
    </lineage>
</organism>
<dbReference type="AlphaFoldDB" id="A0A5B1MAL9"/>
<feature type="transmembrane region" description="Helical" evidence="1">
    <location>
        <begin position="281"/>
        <end position="301"/>
    </location>
</feature>
<protein>
    <submittedName>
        <fullName evidence="2">Uncharacterized protein</fullName>
    </submittedName>
</protein>
<sequence>MSSWRGRQGAAALGVIAVMLVVRGRLLAGSYFNQDDFSLTGRAYRSDLTWGYLSSDLEGHVNPLQQLARWVVAHQAPYDWPVVAVAILAVDLAATVLVWLILSRLLEDRWSRVVLLAVFAWAPMTLAPTLWWSAAMLLWPHVLCSLAAIWLLVRWWQGDGRGWVNAAGIVSVTAVGLLWHERAVLILPLLLGVAVALADEAAGWRRVPAAAGRFRWLWVGMMAVVGGFLVVHSLLTDVEGGGGSARHQLDLSWSLVGENVVPGLVGGPWAGRVTGGAVVPATWVTVVSVLLVVVVAALLLWRGGPARRWGLGMLAGYVATDLVLLLSGWSASGAISGLDPRHSAHTLHVAVVCAALCLRGASLPAPATRRGRAAVVGGLLASYGVAAAFGTALLVPHFQNKADREFVTNLRADLARDPTQVILDGPAPAELVLPLGGDDNRYSAIFGQLPERPAFDGPSPRLRTVGPDGTLRPIELVRRVVSEPGPDDECGYAVARRPVRVDLERPLAGRVLLRVRYYTAAESTVEVAAADWSAEFLARRGPNEVWLVLSDPDDAAGEVDELELVGDGPVDVCVTEVAAGLPEAP</sequence>
<feature type="transmembrane region" description="Helical" evidence="1">
    <location>
        <begin position="343"/>
        <end position="361"/>
    </location>
</feature>
<accession>A0A5B1MAL9</accession>
<keyword evidence="1" id="KW-1133">Transmembrane helix</keyword>
<gene>
    <name evidence="2" type="ORF">F0U47_02275</name>
</gene>
<reference evidence="2 3" key="1">
    <citation type="submission" date="2019-09" db="EMBL/GenBank/DDBJ databases">
        <title>Nocardioides panacisoli sp. nov., isolated from the soil of a ginseng field.</title>
        <authorList>
            <person name="Cho C."/>
        </authorList>
    </citation>
    <scope>NUCLEOTIDE SEQUENCE [LARGE SCALE GENOMIC DNA]</scope>
    <source>
        <strain evidence="2 3">BN140041</strain>
    </source>
</reference>
<proteinExistence type="predicted"/>
<keyword evidence="1" id="KW-0472">Membrane</keyword>
<evidence type="ECO:0000256" key="1">
    <source>
        <dbReference type="SAM" id="Phobius"/>
    </source>
</evidence>
<feature type="transmembrane region" description="Helical" evidence="1">
    <location>
        <begin position="373"/>
        <end position="395"/>
    </location>
</feature>
<dbReference type="Proteomes" id="UP000324351">
    <property type="component" value="Unassembled WGS sequence"/>
</dbReference>
<name>A0A5B1MAL9_9ACTN</name>
<keyword evidence="3" id="KW-1185">Reference proteome</keyword>
<feature type="transmembrane region" description="Helical" evidence="1">
    <location>
        <begin position="163"/>
        <end position="179"/>
    </location>
</feature>
<feature type="transmembrane region" description="Helical" evidence="1">
    <location>
        <begin position="216"/>
        <end position="235"/>
    </location>
</feature>
<feature type="transmembrane region" description="Helical" evidence="1">
    <location>
        <begin position="138"/>
        <end position="156"/>
    </location>
</feature>
<evidence type="ECO:0000313" key="2">
    <source>
        <dbReference type="EMBL" id="KAA1429049.1"/>
    </source>
</evidence>
<dbReference type="EMBL" id="VUJW01000001">
    <property type="protein sequence ID" value="KAA1429049.1"/>
    <property type="molecule type" value="Genomic_DNA"/>
</dbReference>
<feature type="transmembrane region" description="Helical" evidence="1">
    <location>
        <begin position="313"/>
        <end position="331"/>
    </location>
</feature>
<feature type="transmembrane region" description="Helical" evidence="1">
    <location>
        <begin position="113"/>
        <end position="132"/>
    </location>
</feature>
<keyword evidence="1" id="KW-0812">Transmembrane</keyword>
<feature type="transmembrane region" description="Helical" evidence="1">
    <location>
        <begin position="185"/>
        <end position="204"/>
    </location>
</feature>
<dbReference type="RefSeq" id="WP_149748671.1">
    <property type="nucleotide sequence ID" value="NZ_VUJW01000001.1"/>
</dbReference>
<feature type="transmembrane region" description="Helical" evidence="1">
    <location>
        <begin position="80"/>
        <end position="101"/>
    </location>
</feature>